<evidence type="ECO:0000256" key="3">
    <source>
        <dbReference type="ARBA" id="ARBA00023015"/>
    </source>
</evidence>
<accession>A0AAW2G9W5</accession>
<comment type="similarity">
    <text evidence="2">Belongs to the AP-2 family.</text>
</comment>
<protein>
    <recommendedName>
        <fullName evidence="8">Transcription factor AP-2 C-terminal domain-containing protein</fullName>
    </recommendedName>
</protein>
<keyword evidence="10" id="KW-1185">Reference proteome</keyword>
<evidence type="ECO:0000256" key="6">
    <source>
        <dbReference type="ARBA" id="ARBA00023242"/>
    </source>
</evidence>
<keyword evidence="5" id="KW-0804">Transcription</keyword>
<dbReference type="GO" id="GO:0000977">
    <property type="term" value="F:RNA polymerase II transcription regulatory region sequence-specific DNA binding"/>
    <property type="evidence" value="ECO:0007669"/>
    <property type="project" value="TreeGrafter"/>
</dbReference>
<keyword evidence="4" id="KW-0238">DNA-binding</keyword>
<proteinExistence type="inferred from homology"/>
<feature type="domain" description="Transcription factor AP-2 C-terminal" evidence="8">
    <location>
        <begin position="332"/>
        <end position="525"/>
    </location>
</feature>
<feature type="compositionally biased region" description="Gly residues" evidence="7">
    <location>
        <begin position="97"/>
        <end position="108"/>
    </location>
</feature>
<feature type="compositionally biased region" description="Basic and acidic residues" evidence="7">
    <location>
        <begin position="552"/>
        <end position="565"/>
    </location>
</feature>
<dbReference type="GO" id="GO:0042127">
    <property type="term" value="P:regulation of cell population proliferation"/>
    <property type="evidence" value="ECO:0007669"/>
    <property type="project" value="TreeGrafter"/>
</dbReference>
<feature type="compositionally biased region" description="Basic and acidic residues" evidence="7">
    <location>
        <begin position="87"/>
        <end position="96"/>
    </location>
</feature>
<evidence type="ECO:0000256" key="5">
    <source>
        <dbReference type="ARBA" id="ARBA00023163"/>
    </source>
</evidence>
<dbReference type="InterPro" id="IPR013854">
    <property type="entry name" value="TF_AP2_C"/>
</dbReference>
<evidence type="ECO:0000259" key="8">
    <source>
        <dbReference type="Pfam" id="PF03299"/>
    </source>
</evidence>
<dbReference type="EMBL" id="JADYXP020000005">
    <property type="protein sequence ID" value="KAL0124400.1"/>
    <property type="molecule type" value="Genomic_DNA"/>
</dbReference>
<comment type="caution">
    <text evidence="9">The sequence shown here is derived from an EMBL/GenBank/DDBJ whole genome shotgun (WGS) entry which is preliminary data.</text>
</comment>
<evidence type="ECO:0000256" key="7">
    <source>
        <dbReference type="SAM" id="MobiDB-lite"/>
    </source>
</evidence>
<dbReference type="InterPro" id="IPR004979">
    <property type="entry name" value="TF_AP2"/>
</dbReference>
<dbReference type="PANTHER" id="PTHR10812:SF17">
    <property type="entry name" value="TRANSCRIPTION FACTOR AP-2, ISOFORM D"/>
    <property type="match status" value="1"/>
</dbReference>
<feature type="compositionally biased region" description="Gly residues" evidence="7">
    <location>
        <begin position="122"/>
        <end position="131"/>
    </location>
</feature>
<name>A0AAW2G9W5_9HYME</name>
<feature type="region of interest" description="Disordered" evidence="7">
    <location>
        <begin position="534"/>
        <end position="565"/>
    </location>
</feature>
<evidence type="ECO:0000313" key="10">
    <source>
        <dbReference type="Proteomes" id="UP001430953"/>
    </source>
</evidence>
<dbReference type="PRINTS" id="PR01748">
    <property type="entry name" value="AP2TNSCPFCT"/>
</dbReference>
<evidence type="ECO:0000256" key="2">
    <source>
        <dbReference type="ARBA" id="ARBA00007770"/>
    </source>
</evidence>
<dbReference type="AlphaFoldDB" id="A0AAW2G9W5"/>
<feature type="compositionally biased region" description="Polar residues" evidence="7">
    <location>
        <begin position="540"/>
        <end position="551"/>
    </location>
</feature>
<reference evidence="9 10" key="1">
    <citation type="submission" date="2023-03" db="EMBL/GenBank/DDBJ databases">
        <title>High recombination rates correlate with genetic variation in Cardiocondyla obscurior ants.</title>
        <authorList>
            <person name="Errbii M."/>
        </authorList>
    </citation>
    <scope>NUCLEOTIDE SEQUENCE [LARGE SCALE GENOMIC DNA]</scope>
    <source>
        <strain evidence="9">Alpha-2009</strain>
        <tissue evidence="9">Whole body</tissue>
    </source>
</reference>
<feature type="region of interest" description="Disordered" evidence="7">
    <location>
        <begin position="222"/>
        <end position="257"/>
    </location>
</feature>
<comment type="subcellular location">
    <subcellularLocation>
        <location evidence="1">Nucleus</location>
    </subcellularLocation>
</comment>
<keyword evidence="3" id="KW-0805">Transcription regulation</keyword>
<evidence type="ECO:0000256" key="4">
    <source>
        <dbReference type="ARBA" id="ARBA00023125"/>
    </source>
</evidence>
<feature type="region of interest" description="Disordered" evidence="7">
    <location>
        <begin position="44"/>
        <end position="175"/>
    </location>
</feature>
<evidence type="ECO:0000313" key="9">
    <source>
        <dbReference type="EMBL" id="KAL0124400.1"/>
    </source>
</evidence>
<feature type="compositionally biased region" description="Gly residues" evidence="7">
    <location>
        <begin position="231"/>
        <end position="255"/>
    </location>
</feature>
<feature type="region of interest" description="Disordered" evidence="7">
    <location>
        <begin position="1"/>
        <end position="26"/>
    </location>
</feature>
<dbReference type="GO" id="GO:0000981">
    <property type="term" value="F:DNA-binding transcription factor activity, RNA polymerase II-specific"/>
    <property type="evidence" value="ECO:0007669"/>
    <property type="project" value="TreeGrafter"/>
</dbReference>
<organism evidence="9 10">
    <name type="scientific">Cardiocondyla obscurior</name>
    <dbReference type="NCBI Taxonomy" id="286306"/>
    <lineage>
        <taxon>Eukaryota</taxon>
        <taxon>Metazoa</taxon>
        <taxon>Ecdysozoa</taxon>
        <taxon>Arthropoda</taxon>
        <taxon>Hexapoda</taxon>
        <taxon>Insecta</taxon>
        <taxon>Pterygota</taxon>
        <taxon>Neoptera</taxon>
        <taxon>Endopterygota</taxon>
        <taxon>Hymenoptera</taxon>
        <taxon>Apocrita</taxon>
        <taxon>Aculeata</taxon>
        <taxon>Formicoidea</taxon>
        <taxon>Formicidae</taxon>
        <taxon>Myrmicinae</taxon>
        <taxon>Cardiocondyla</taxon>
    </lineage>
</organism>
<gene>
    <name evidence="9" type="ORF">PUN28_006319</name>
</gene>
<dbReference type="PANTHER" id="PTHR10812">
    <property type="entry name" value="TRANSCRIPTION FACTOR AP-2"/>
    <property type="match status" value="1"/>
</dbReference>
<dbReference type="Pfam" id="PF03299">
    <property type="entry name" value="TF_AP-2"/>
    <property type="match status" value="1"/>
</dbReference>
<sequence>MSVLETGEADRTTTMSPLDEVVSPTSVESELMVTDMLDEHEAALNEHSKRKRDTDGEELTPRKLPSLTRNNNEVGFVLEGSPDDELREDRDDDRLTGHGGISSLGGGNSSPYSGAHHHGHRGNGNGGGMPHHGGASLPTASDFQPPYFPPPFPSHHHAPASPQHPGLGQPQHLDYLVGDPYTQTLNTLHQHHYNHLSAAVTAGQRSGDLRRDTEGIHVTNMHASFPYDGGRSSGGGGGGGGSGGGGGGGGGGRGVEYGAVRRPDALLPPPGLDQTDLVLHSSLVDDPQVSDDNTNVDDGGFMNDLPLLKNMKPSDRSEKAMLSGNAQPSDVFCSVPGRLSLLSSTSKYKVTVAEVQRRLSPPECLNASLLGGVLRRAKSKNGGRLLREKLEKIGLNLPAGRRKAANVTLLTSLVEGEAIHLARDFGYVCETEFPAKQVAEYLSRQHCEPQDSYRRKELLHATKQITKELMDLLNQDRSPLCNTRPQHILDPSIQRHLTHFSLISHGFGSPAIVAALTAIQKFLSESLNHLEKMYPGNGSGVTSSQQSNLDSNKSKDGALMNDMKK</sequence>
<keyword evidence="6" id="KW-0539">Nucleus</keyword>
<dbReference type="GO" id="GO:0005634">
    <property type="term" value="C:nucleus"/>
    <property type="evidence" value="ECO:0007669"/>
    <property type="project" value="UniProtKB-SubCell"/>
</dbReference>
<dbReference type="Proteomes" id="UP001430953">
    <property type="component" value="Unassembled WGS sequence"/>
</dbReference>
<evidence type="ECO:0000256" key="1">
    <source>
        <dbReference type="ARBA" id="ARBA00004123"/>
    </source>
</evidence>